<dbReference type="Gene3D" id="1.10.287.70">
    <property type="match status" value="1"/>
</dbReference>
<dbReference type="SMART" id="SM00079">
    <property type="entry name" value="PBPe"/>
    <property type="match status" value="1"/>
</dbReference>
<evidence type="ECO:0000256" key="17">
    <source>
        <dbReference type="SAM" id="Phobius"/>
    </source>
</evidence>
<keyword evidence="9 15" id="KW-0472">Membrane</keyword>
<keyword evidence="20" id="KW-1185">Reference proteome</keyword>
<dbReference type="InterPro" id="IPR044440">
    <property type="entry name" value="GABAb_receptor_plant_PBP1"/>
</dbReference>
<dbReference type="AlphaFoldDB" id="A0AAD6EXH6"/>
<organism evidence="19 20">
    <name type="scientific">Rhynchospora tenuis</name>
    <dbReference type="NCBI Taxonomy" id="198213"/>
    <lineage>
        <taxon>Eukaryota</taxon>
        <taxon>Viridiplantae</taxon>
        <taxon>Streptophyta</taxon>
        <taxon>Embryophyta</taxon>
        <taxon>Tracheophyta</taxon>
        <taxon>Spermatophyta</taxon>
        <taxon>Magnoliopsida</taxon>
        <taxon>Liliopsida</taxon>
        <taxon>Poales</taxon>
        <taxon>Cyperaceae</taxon>
        <taxon>Cyperoideae</taxon>
        <taxon>Rhynchosporeae</taxon>
        <taxon>Rhynchospora</taxon>
    </lineage>
</organism>
<keyword evidence="7 17" id="KW-1133">Transmembrane helix</keyword>
<keyword evidence="12 15" id="KW-1071">Ligand-gated ion channel</keyword>
<evidence type="ECO:0000256" key="11">
    <source>
        <dbReference type="ARBA" id="ARBA00023180"/>
    </source>
</evidence>
<keyword evidence="8 15" id="KW-0406">Ion transport</keyword>
<dbReference type="CDD" id="cd19990">
    <property type="entry name" value="PBP1_GABAb_receptor_plant"/>
    <property type="match status" value="1"/>
</dbReference>
<evidence type="ECO:0000256" key="13">
    <source>
        <dbReference type="ARBA" id="ARBA00023303"/>
    </source>
</evidence>
<evidence type="ECO:0000313" key="20">
    <source>
        <dbReference type="Proteomes" id="UP001210211"/>
    </source>
</evidence>
<dbReference type="PANTHER" id="PTHR34836">
    <property type="entry name" value="OS06G0188250 PROTEIN"/>
    <property type="match status" value="1"/>
</dbReference>
<evidence type="ECO:0000256" key="10">
    <source>
        <dbReference type="ARBA" id="ARBA00023170"/>
    </source>
</evidence>
<evidence type="ECO:0000256" key="15">
    <source>
        <dbReference type="PIRNR" id="PIRNR037090"/>
    </source>
</evidence>
<protein>
    <recommendedName>
        <fullName evidence="15">Glutamate receptor</fullName>
    </recommendedName>
</protein>
<dbReference type="Proteomes" id="UP001210211">
    <property type="component" value="Unassembled WGS sequence"/>
</dbReference>
<dbReference type="InterPro" id="IPR001320">
    <property type="entry name" value="Iontro_rcpt_C"/>
</dbReference>
<dbReference type="Pfam" id="PF10613">
    <property type="entry name" value="Lig_chan-Glu_bd"/>
    <property type="match status" value="1"/>
</dbReference>
<keyword evidence="10 15" id="KW-0675">Receptor</keyword>
<dbReference type="EMBL" id="JAMRDG010000001">
    <property type="protein sequence ID" value="KAJ3704816.1"/>
    <property type="molecule type" value="Genomic_DNA"/>
</dbReference>
<comment type="function">
    <text evidence="15">Glutamate-gated receptor that probably acts as non-selective cation channel.</text>
</comment>
<evidence type="ECO:0000256" key="16">
    <source>
        <dbReference type="PIRSR" id="PIRSR037090-50"/>
    </source>
</evidence>
<dbReference type="SUPFAM" id="SSF53850">
    <property type="entry name" value="Periplasmic binding protein-like II"/>
    <property type="match status" value="1"/>
</dbReference>
<keyword evidence="4 15" id="KW-0813">Transport</keyword>
<dbReference type="Gene3D" id="3.40.190.10">
    <property type="entry name" value="Periplasmic binding protein-like II"/>
    <property type="match status" value="2"/>
</dbReference>
<keyword evidence="5 17" id="KW-0812">Transmembrane</keyword>
<comment type="function">
    <text evidence="14">Glutamate-gated receptor that probably acts as a non-selective cation channel. May be involved in light-signal transduction and calcium homeostasis via the regulation of calcium influx into cells.</text>
</comment>
<feature type="transmembrane region" description="Helical" evidence="17">
    <location>
        <begin position="723"/>
        <end position="744"/>
    </location>
</feature>
<comment type="caution">
    <text evidence="19">The sequence shown here is derived from an EMBL/GenBank/DDBJ whole genome shotgun (WGS) entry which is preliminary data.</text>
</comment>
<dbReference type="Gene3D" id="3.40.50.2300">
    <property type="match status" value="2"/>
</dbReference>
<proteinExistence type="inferred from homology"/>
<dbReference type="FunFam" id="3.40.50.2300:FF:000169">
    <property type="entry name" value="Glutamate receptor"/>
    <property type="match status" value="1"/>
</dbReference>
<accession>A0AAD6EXH6</accession>
<feature type="disulfide bond" evidence="16">
    <location>
        <begin position="648"/>
        <end position="702"/>
    </location>
</feature>
<evidence type="ECO:0000256" key="9">
    <source>
        <dbReference type="ARBA" id="ARBA00023136"/>
    </source>
</evidence>
<dbReference type="SUPFAM" id="SSF53822">
    <property type="entry name" value="Periplasmic binding protein-like I"/>
    <property type="match status" value="1"/>
</dbReference>
<reference evidence="19 20" key="1">
    <citation type="journal article" date="2022" name="Cell">
        <title>Repeat-based holocentromeres influence genome architecture and karyotype evolution.</title>
        <authorList>
            <person name="Hofstatter P.G."/>
            <person name="Thangavel G."/>
            <person name="Lux T."/>
            <person name="Neumann P."/>
            <person name="Vondrak T."/>
            <person name="Novak P."/>
            <person name="Zhang M."/>
            <person name="Costa L."/>
            <person name="Castellani M."/>
            <person name="Scott A."/>
            <person name="Toegelov H."/>
            <person name="Fuchs J."/>
            <person name="Mata-Sucre Y."/>
            <person name="Dias Y."/>
            <person name="Vanzela A.L.L."/>
            <person name="Huettel B."/>
            <person name="Almeida C.C.S."/>
            <person name="Simkova H."/>
            <person name="Souza G."/>
            <person name="Pedrosa-Harand A."/>
            <person name="Macas J."/>
            <person name="Mayer K.F.X."/>
            <person name="Houben A."/>
            <person name="Marques A."/>
        </authorList>
    </citation>
    <scope>NUCLEOTIDE SEQUENCE [LARGE SCALE GENOMIC DNA]</scope>
    <source>
        <strain evidence="19">RhyTen1mFocal</strain>
    </source>
</reference>
<dbReference type="CDD" id="cd13686">
    <property type="entry name" value="GluR_Plant"/>
    <property type="match status" value="1"/>
</dbReference>
<dbReference type="InterPro" id="IPR001828">
    <property type="entry name" value="ANF_lig-bd_rcpt"/>
</dbReference>
<evidence type="ECO:0000256" key="5">
    <source>
        <dbReference type="ARBA" id="ARBA00022692"/>
    </source>
</evidence>
<evidence type="ECO:0000313" key="19">
    <source>
        <dbReference type="EMBL" id="KAJ3704816.1"/>
    </source>
</evidence>
<keyword evidence="13 15" id="KW-0407">Ion channel</keyword>
<comment type="subcellular location">
    <subcellularLocation>
        <location evidence="1">Membrane</location>
        <topology evidence="1">Multi-pass membrane protein</topology>
    </subcellularLocation>
</comment>
<comment type="subunit">
    <text evidence="3">May form heteromers.</text>
</comment>
<dbReference type="InterPro" id="IPR019594">
    <property type="entry name" value="Glu/Gly-bd"/>
</dbReference>
<evidence type="ECO:0000259" key="18">
    <source>
        <dbReference type="SMART" id="SM00079"/>
    </source>
</evidence>
<dbReference type="PANTHER" id="PTHR34836:SF1">
    <property type="entry name" value="OS09G0428600 PROTEIN"/>
    <property type="match status" value="1"/>
</dbReference>
<comment type="similarity">
    <text evidence="2 15">Belongs to the glutamate-gated ion channel (TC 1.A.10.1) family.</text>
</comment>
<feature type="domain" description="Ionotropic glutamate receptor C-terminal" evidence="18">
    <location>
        <begin position="357"/>
        <end position="699"/>
    </location>
</feature>
<dbReference type="FunFam" id="3.40.190.10:FF:000103">
    <property type="entry name" value="Glutamate receptor"/>
    <property type="match status" value="1"/>
</dbReference>
<dbReference type="InterPro" id="IPR028082">
    <property type="entry name" value="Peripla_BP_I"/>
</dbReference>
<dbReference type="Pfam" id="PF00060">
    <property type="entry name" value="Lig_chan"/>
    <property type="match status" value="1"/>
</dbReference>
<evidence type="ECO:0000256" key="1">
    <source>
        <dbReference type="ARBA" id="ARBA00004141"/>
    </source>
</evidence>
<dbReference type="FunFam" id="3.40.190.10:FF:000217">
    <property type="entry name" value="Glutamate receptor"/>
    <property type="match status" value="1"/>
</dbReference>
<dbReference type="Pfam" id="PF01094">
    <property type="entry name" value="ANF_receptor"/>
    <property type="match status" value="1"/>
</dbReference>
<evidence type="ECO:0000256" key="2">
    <source>
        <dbReference type="ARBA" id="ARBA00008685"/>
    </source>
</evidence>
<feature type="transmembrane region" description="Helical" evidence="17">
    <location>
        <begin position="537"/>
        <end position="557"/>
    </location>
</feature>
<dbReference type="GO" id="GO:0015276">
    <property type="term" value="F:ligand-gated monoatomic ion channel activity"/>
    <property type="evidence" value="ECO:0007669"/>
    <property type="project" value="InterPro"/>
</dbReference>
<evidence type="ECO:0000256" key="8">
    <source>
        <dbReference type="ARBA" id="ARBA00023065"/>
    </source>
</evidence>
<dbReference type="GO" id="GO:0016020">
    <property type="term" value="C:membrane"/>
    <property type="evidence" value="ECO:0007669"/>
    <property type="project" value="UniProtKB-SubCell"/>
</dbReference>
<keyword evidence="16" id="KW-1015">Disulfide bond</keyword>
<keyword evidence="11" id="KW-0325">Glycoprotein</keyword>
<name>A0AAD6EXH6_9POAL</name>
<dbReference type="InterPro" id="IPR015683">
    <property type="entry name" value="Ionotropic_Glu_rcpt"/>
</dbReference>
<evidence type="ECO:0000256" key="3">
    <source>
        <dbReference type="ARBA" id="ARBA00011095"/>
    </source>
</evidence>
<evidence type="ECO:0000256" key="7">
    <source>
        <dbReference type="ARBA" id="ARBA00022989"/>
    </source>
</evidence>
<keyword evidence="6" id="KW-0732">Signal</keyword>
<dbReference type="FunFam" id="3.40.50.2300:FF:000310">
    <property type="entry name" value="Glutamate receptor"/>
    <property type="match status" value="1"/>
</dbReference>
<gene>
    <name evidence="19" type="ORF">LUZ61_008521</name>
</gene>
<evidence type="ECO:0000256" key="12">
    <source>
        <dbReference type="ARBA" id="ARBA00023286"/>
    </source>
</evidence>
<feature type="transmembrane region" description="Helical" evidence="17">
    <location>
        <begin position="483"/>
        <end position="503"/>
    </location>
</feature>
<sequence>MTVEAIMGPQKSTQAVIVSQIGNKSQVPVISFSATSPTLSSLNVPYFVRATINDTTQVKTITSLIKAYGWREVVPIYEDTDFGRGVIPYLADSLQEIDVQIPYRSFISISSTNDQIQKELYKLQTMQTRVFIVHMSSSMGSALFLNAKKVGMMSEGYVWIMTNGVTNMIDSFNSSVIRAMSGALGVRLYVPETEELDNFTTRWKTRFQENNPQEISSEPSIYVFWAYDTIYALAMAVENVGVQTQSGNFTTSGHLPVFPNGPQLLQALLHIKFAGLSGKFELIDGQLQYSSFEIINVIGQGIRNIGYWREKQGLSKQLMDADNKTYSTLLQDLNPVIWPGESIIVPKGWEIPVSGRKLRVGVVNSFSEFIQVDKDPLTGATKASGYAVDVFEEAIKKLPYSVPFEYQQFGAGLPATLVTYNDFVYQVYLGNYDVAIGDITIRYNRTLYVDFSMPYTDSGVAMIVPVKQVEHKNALIFFKPFSIYLWLACFGFVIITGIIIWILEPDIRKPLRDSKSKHLEVILQLSLFAYQRENLSVYSRIVAIASAGFLLILTSSYTANLSSMLTVQNLQPTVTDINDLIKNGDYVGYEGGSFVEGLLLQLHFDKSKIRSLSLDNFAQALDKGSANGGVAAIVDEVPYIKLFLAKHCNLYTMIPIHKSAGFGFAFKKGSPLVPDISQAILNMSDGDEMMRIEKTWFEDQNCQNSSSNNVGSNSLHFLSFWELFTLNGAISIISLLVFAIIFLYKNWHKSTEVTHFESGSSQDGNETVNPSPP</sequence>
<dbReference type="PIRSF" id="PIRSF037090">
    <property type="entry name" value="Iontro_Glu-like_rcpt_pln"/>
    <property type="match status" value="1"/>
</dbReference>
<evidence type="ECO:0000256" key="4">
    <source>
        <dbReference type="ARBA" id="ARBA00022448"/>
    </source>
</evidence>
<dbReference type="InterPro" id="IPR017103">
    <property type="entry name" value="Iontropic_Glu_rcpt_pln"/>
</dbReference>
<evidence type="ECO:0000256" key="6">
    <source>
        <dbReference type="ARBA" id="ARBA00022729"/>
    </source>
</evidence>
<evidence type="ECO:0000256" key="14">
    <source>
        <dbReference type="ARBA" id="ARBA00049638"/>
    </source>
</evidence>